<dbReference type="AlphaFoldDB" id="A0A060ZW38"/>
<evidence type="ECO:0000313" key="3">
    <source>
        <dbReference type="EMBL" id="MBP2062411.1"/>
    </source>
</evidence>
<evidence type="ECO:0000313" key="2">
    <source>
        <dbReference type="EMBL" id="CDR07379.1"/>
    </source>
</evidence>
<gene>
    <name evidence="3" type="ORF">J2Z30_003427</name>
    <name evidence="2" type="ORF">SIRAN4119</name>
</gene>
<dbReference type="GeneID" id="32465167"/>
<dbReference type="HOGENOM" id="CLU_2036741_0_0_11"/>
<dbReference type="EMBL" id="JAGGLR010000008">
    <property type="protein sequence ID" value="MBP2062411.1"/>
    <property type="molecule type" value="Genomic_DNA"/>
</dbReference>
<evidence type="ECO:0000313" key="4">
    <source>
        <dbReference type="Proteomes" id="UP000756710"/>
    </source>
</evidence>
<keyword evidence="4" id="KW-1185">Reference proteome</keyword>
<proteinExistence type="predicted"/>
<evidence type="ECO:0000256" key="1">
    <source>
        <dbReference type="SAM" id="MobiDB-lite"/>
    </source>
</evidence>
<dbReference type="Proteomes" id="UP000756710">
    <property type="component" value="Unassembled WGS sequence"/>
</dbReference>
<protein>
    <submittedName>
        <fullName evidence="2">Uncharacterized protein</fullName>
    </submittedName>
</protein>
<reference evidence="2" key="1">
    <citation type="submission" date="2014-05" db="EMBL/GenBank/DDBJ databases">
        <authorList>
            <person name="Horn Fabian"/>
        </authorList>
    </citation>
    <scope>NUCLEOTIDE SEQUENCE</scope>
</reference>
<name>A0A060ZW38_9ACTN</name>
<feature type="region of interest" description="Disordered" evidence="1">
    <location>
        <begin position="1"/>
        <end position="21"/>
    </location>
</feature>
<accession>A0A060ZW38</accession>
<organism evidence="2">
    <name type="scientific">Streptomyces iranensis</name>
    <dbReference type="NCBI Taxonomy" id="576784"/>
    <lineage>
        <taxon>Bacteria</taxon>
        <taxon>Bacillati</taxon>
        <taxon>Actinomycetota</taxon>
        <taxon>Actinomycetes</taxon>
        <taxon>Kitasatosporales</taxon>
        <taxon>Streptomycetaceae</taxon>
        <taxon>Streptomyces</taxon>
        <taxon>Streptomyces violaceusniger group</taxon>
    </lineage>
</organism>
<dbReference type="RefSeq" id="WP_044571105.1">
    <property type="nucleotide sequence ID" value="NZ_BAABDR010000003.1"/>
</dbReference>
<dbReference type="EMBL" id="LK022848">
    <property type="protein sequence ID" value="CDR07379.1"/>
    <property type="molecule type" value="Genomic_DNA"/>
</dbReference>
<sequence length="121" mass="12241">MDGVGTDPLAGSVQDEAESELRMSADALTRLRVPGGVSAAGGDERGGAVPENAFFRAPAVVPAGGEFHGGELTSSAGRMVPGGDRGGINADIASPAFEQVTAMGETHDDQHQTVADLLQPQ</sequence>
<reference evidence="3 4" key="2">
    <citation type="submission" date="2021-03" db="EMBL/GenBank/DDBJ databases">
        <title>Genomic Encyclopedia of Type Strains, Phase IV (KMG-IV): sequencing the most valuable type-strain genomes for metagenomic binning, comparative biology and taxonomic classification.</title>
        <authorList>
            <person name="Goeker M."/>
        </authorList>
    </citation>
    <scope>NUCLEOTIDE SEQUENCE [LARGE SCALE GENOMIC DNA]</scope>
    <source>
        <strain evidence="3 4">DSM 41954</strain>
    </source>
</reference>